<protein>
    <submittedName>
        <fullName evidence="11">Chemosensory receptor B</fullName>
    </submittedName>
</protein>
<dbReference type="GO" id="GO:0007218">
    <property type="term" value="P:neuropeptide signaling pathway"/>
    <property type="evidence" value="ECO:0007669"/>
    <property type="project" value="TreeGrafter"/>
</dbReference>
<dbReference type="SUPFAM" id="SSF81321">
    <property type="entry name" value="Family A G protein-coupled receptor-like"/>
    <property type="match status" value="1"/>
</dbReference>
<proteinExistence type="predicted"/>
<dbReference type="Gene3D" id="1.20.1070.10">
    <property type="entry name" value="Rhodopsin 7-helix transmembrane proteins"/>
    <property type="match status" value="1"/>
</dbReference>
<reference evidence="11 12" key="1">
    <citation type="journal article" date="2021" name="Elife">
        <title>Chloroplast acquisition without the gene transfer in kleptoplastic sea slugs, Plakobranchus ocellatus.</title>
        <authorList>
            <person name="Maeda T."/>
            <person name="Takahashi S."/>
            <person name="Yoshida T."/>
            <person name="Shimamura S."/>
            <person name="Takaki Y."/>
            <person name="Nagai Y."/>
            <person name="Toyoda A."/>
            <person name="Suzuki Y."/>
            <person name="Arimoto A."/>
            <person name="Ishii H."/>
            <person name="Satoh N."/>
            <person name="Nishiyama T."/>
            <person name="Hasebe M."/>
            <person name="Maruyama T."/>
            <person name="Minagawa J."/>
            <person name="Obokata J."/>
            <person name="Shigenobu S."/>
        </authorList>
    </citation>
    <scope>NUCLEOTIDE SEQUENCE [LARGE SCALE GENOMIC DNA]</scope>
</reference>
<evidence type="ECO:0000313" key="11">
    <source>
        <dbReference type="EMBL" id="GFR63984.1"/>
    </source>
</evidence>
<keyword evidence="2" id="KW-1003">Cell membrane</keyword>
<dbReference type="GO" id="GO:0008528">
    <property type="term" value="F:G protein-coupled peptide receptor activity"/>
    <property type="evidence" value="ECO:0007669"/>
    <property type="project" value="TreeGrafter"/>
</dbReference>
<keyword evidence="7 11" id="KW-0675">Receptor</keyword>
<dbReference type="Proteomes" id="UP000762676">
    <property type="component" value="Unassembled WGS sequence"/>
</dbReference>
<dbReference type="PANTHER" id="PTHR24230:SF76">
    <property type="entry name" value="G-PROTEIN COUPLED RECEPTORS FAMILY 1 PROFILE DOMAIN-CONTAINING PROTEIN"/>
    <property type="match status" value="1"/>
</dbReference>
<evidence type="ECO:0000256" key="3">
    <source>
        <dbReference type="ARBA" id="ARBA00022692"/>
    </source>
</evidence>
<evidence type="ECO:0000259" key="10">
    <source>
        <dbReference type="PROSITE" id="PS50262"/>
    </source>
</evidence>
<keyword evidence="3 9" id="KW-0812">Transmembrane</keyword>
<feature type="transmembrane region" description="Helical" evidence="9">
    <location>
        <begin position="293"/>
        <end position="313"/>
    </location>
</feature>
<dbReference type="PROSITE" id="PS50262">
    <property type="entry name" value="G_PROTEIN_RECEP_F1_2"/>
    <property type="match status" value="1"/>
</dbReference>
<dbReference type="GO" id="GO:0005886">
    <property type="term" value="C:plasma membrane"/>
    <property type="evidence" value="ECO:0007669"/>
    <property type="project" value="UniProtKB-SubCell"/>
</dbReference>
<dbReference type="PRINTS" id="PR00237">
    <property type="entry name" value="GPCRRHODOPSN"/>
</dbReference>
<evidence type="ECO:0000313" key="12">
    <source>
        <dbReference type="Proteomes" id="UP000762676"/>
    </source>
</evidence>
<keyword evidence="12" id="KW-1185">Reference proteome</keyword>
<gene>
    <name evidence="11" type="ORF">ElyMa_005496000</name>
</gene>
<feature type="transmembrane region" description="Helical" evidence="9">
    <location>
        <begin position="236"/>
        <end position="259"/>
    </location>
</feature>
<evidence type="ECO:0000256" key="2">
    <source>
        <dbReference type="ARBA" id="ARBA00022475"/>
    </source>
</evidence>
<accession>A0AAV4ETH0</accession>
<dbReference type="InterPro" id="IPR017452">
    <property type="entry name" value="GPCR_Rhodpsn_7TM"/>
</dbReference>
<comment type="subcellular location">
    <subcellularLocation>
        <location evidence="1">Cell membrane</location>
        <topology evidence="1">Multi-pass membrane protein</topology>
    </subcellularLocation>
</comment>
<dbReference type="InterPro" id="IPR000276">
    <property type="entry name" value="GPCR_Rhodpsn"/>
</dbReference>
<feature type="transmembrane region" description="Helical" evidence="9">
    <location>
        <begin position="333"/>
        <end position="355"/>
    </location>
</feature>
<evidence type="ECO:0000256" key="9">
    <source>
        <dbReference type="SAM" id="Phobius"/>
    </source>
</evidence>
<keyword evidence="8" id="KW-0807">Transducer</keyword>
<comment type="caution">
    <text evidence="11">The sequence shown here is derived from an EMBL/GenBank/DDBJ whole genome shotgun (WGS) entry which is preliminary data.</text>
</comment>
<feature type="domain" description="G-protein coupled receptors family 1 profile" evidence="10">
    <location>
        <begin position="75"/>
        <end position="353"/>
    </location>
</feature>
<keyword evidence="6 9" id="KW-0472">Membrane</keyword>
<evidence type="ECO:0000256" key="8">
    <source>
        <dbReference type="ARBA" id="ARBA00023224"/>
    </source>
</evidence>
<evidence type="ECO:0000256" key="6">
    <source>
        <dbReference type="ARBA" id="ARBA00023136"/>
    </source>
</evidence>
<evidence type="ECO:0000256" key="4">
    <source>
        <dbReference type="ARBA" id="ARBA00022989"/>
    </source>
</evidence>
<keyword evidence="4 9" id="KW-1133">Transmembrane helix</keyword>
<feature type="transmembrane region" description="Helical" evidence="9">
    <location>
        <begin position="96"/>
        <end position="119"/>
    </location>
</feature>
<name>A0AAV4ETH0_9GAST</name>
<dbReference type="AlphaFoldDB" id="A0AAV4ETH0"/>
<evidence type="ECO:0000256" key="7">
    <source>
        <dbReference type="ARBA" id="ARBA00023170"/>
    </source>
</evidence>
<dbReference type="Pfam" id="PF00001">
    <property type="entry name" value="7tm_1"/>
    <property type="match status" value="1"/>
</dbReference>
<dbReference type="EMBL" id="BMAT01010958">
    <property type="protein sequence ID" value="GFR63984.1"/>
    <property type="molecule type" value="Genomic_DNA"/>
</dbReference>
<organism evidence="11 12">
    <name type="scientific">Elysia marginata</name>
    <dbReference type="NCBI Taxonomy" id="1093978"/>
    <lineage>
        <taxon>Eukaryota</taxon>
        <taxon>Metazoa</taxon>
        <taxon>Spiralia</taxon>
        <taxon>Lophotrochozoa</taxon>
        <taxon>Mollusca</taxon>
        <taxon>Gastropoda</taxon>
        <taxon>Heterobranchia</taxon>
        <taxon>Euthyneura</taxon>
        <taxon>Panpulmonata</taxon>
        <taxon>Sacoglossa</taxon>
        <taxon>Placobranchoidea</taxon>
        <taxon>Plakobranchidae</taxon>
        <taxon>Elysia</taxon>
    </lineage>
</organism>
<sequence>MTVLLFSQNATRMSLAPSPCVNCLDRHSLNLSREIETMQDTVIFLRPWMSARTFFFTAQALSWILIITSNIGMVANALVLTTYWKIGFTESINVSYFALGISDIGVLGASLWGAILNILDFLQVDLPFYPYEISSLTMYWPTEGFEKTTSCITAYIAFERCLCVLFPLHVKRFMSRKKTTIIVGTIFALVFGPTNLPYVYYKFEWRIDFRTNKSMLGIIGRSRSPVLFYLLEMLGIYINSVVHFTALIIIWICSAFLAVTLKRNVKERETNFGKESKKFNVSQARNKRVIKTVLMIASAYLIFSTPKVILNILSDIYDRHFALGEVYARTYMTSIIVGVQLSLFNSSVNLFIYVYTSSKFRETIQSLIHSQSPKA</sequence>
<keyword evidence="5" id="KW-0297">G-protein coupled receptor</keyword>
<evidence type="ECO:0000256" key="1">
    <source>
        <dbReference type="ARBA" id="ARBA00004651"/>
    </source>
</evidence>
<feature type="transmembrane region" description="Helical" evidence="9">
    <location>
        <begin position="182"/>
        <end position="201"/>
    </location>
</feature>
<feature type="transmembrane region" description="Helical" evidence="9">
    <location>
        <begin position="60"/>
        <end position="84"/>
    </location>
</feature>
<evidence type="ECO:0000256" key="5">
    <source>
        <dbReference type="ARBA" id="ARBA00023040"/>
    </source>
</evidence>
<dbReference type="PANTHER" id="PTHR24230">
    <property type="entry name" value="G-PROTEIN COUPLED RECEPTOR"/>
    <property type="match status" value="1"/>
</dbReference>